<comment type="caution">
    <text evidence="17">The sequence shown here is derived from an EMBL/GenBank/DDBJ whole genome shotgun (WGS) entry which is preliminary data.</text>
</comment>
<dbReference type="GO" id="GO:0005737">
    <property type="term" value="C:cytoplasm"/>
    <property type="evidence" value="ECO:0007669"/>
    <property type="project" value="TreeGrafter"/>
</dbReference>
<evidence type="ECO:0000256" key="9">
    <source>
        <dbReference type="ARBA" id="ARBA00038181"/>
    </source>
</evidence>
<dbReference type="Pfam" id="PF02149">
    <property type="entry name" value="KA1"/>
    <property type="match status" value="1"/>
</dbReference>
<evidence type="ECO:0000256" key="12">
    <source>
        <dbReference type="PROSITE-ProRule" id="PRU10141"/>
    </source>
</evidence>
<dbReference type="SMART" id="SM00220">
    <property type="entry name" value="S_TKc"/>
    <property type="match status" value="1"/>
</dbReference>
<keyword evidence="5 12" id="KW-0547">Nucleotide-binding</keyword>
<dbReference type="GO" id="GO:0005524">
    <property type="term" value="F:ATP binding"/>
    <property type="evidence" value="ECO:0007669"/>
    <property type="project" value="UniProtKB-UniRule"/>
</dbReference>
<feature type="region of interest" description="Disordered" evidence="13">
    <location>
        <begin position="1"/>
        <end position="65"/>
    </location>
</feature>
<dbReference type="FunFam" id="1.10.8.10:FF:000005">
    <property type="entry name" value="Non-specific serine/threonine protein kinase"/>
    <property type="match status" value="1"/>
</dbReference>
<feature type="domain" description="KA1" evidence="16">
    <location>
        <begin position="972"/>
        <end position="1021"/>
    </location>
</feature>
<dbReference type="Proteomes" id="UP000728185">
    <property type="component" value="Unassembled WGS sequence"/>
</dbReference>
<dbReference type="PROSITE" id="PS00108">
    <property type="entry name" value="PROTEIN_KINASE_ST"/>
    <property type="match status" value="1"/>
</dbReference>
<dbReference type="InterPro" id="IPR008271">
    <property type="entry name" value="Ser/Thr_kinase_AS"/>
</dbReference>
<dbReference type="SMART" id="SM00165">
    <property type="entry name" value="UBA"/>
    <property type="match status" value="1"/>
</dbReference>
<dbReference type="EC" id="2.7.11.1" evidence="2"/>
<dbReference type="OrthoDB" id="504170at2759"/>
<organism evidence="17 18">
    <name type="scientific">Fasciolopsis buskii</name>
    <dbReference type="NCBI Taxonomy" id="27845"/>
    <lineage>
        <taxon>Eukaryota</taxon>
        <taxon>Metazoa</taxon>
        <taxon>Spiralia</taxon>
        <taxon>Lophotrochozoa</taxon>
        <taxon>Platyhelminthes</taxon>
        <taxon>Trematoda</taxon>
        <taxon>Digenea</taxon>
        <taxon>Plagiorchiida</taxon>
        <taxon>Echinostomata</taxon>
        <taxon>Echinostomatoidea</taxon>
        <taxon>Fasciolidae</taxon>
        <taxon>Fasciolopsis</taxon>
    </lineage>
</organism>
<dbReference type="GO" id="GO:0000226">
    <property type="term" value="P:microtubule cytoskeleton organization"/>
    <property type="evidence" value="ECO:0007669"/>
    <property type="project" value="TreeGrafter"/>
</dbReference>
<feature type="compositionally biased region" description="Basic and acidic residues" evidence="13">
    <location>
        <begin position="26"/>
        <end position="42"/>
    </location>
</feature>
<keyword evidence="4" id="KW-0808">Transferase</keyword>
<dbReference type="Pfam" id="PF00069">
    <property type="entry name" value="Pkinase"/>
    <property type="match status" value="1"/>
</dbReference>
<feature type="compositionally biased region" description="Basic and acidic residues" evidence="13">
    <location>
        <begin position="729"/>
        <end position="738"/>
    </location>
</feature>
<dbReference type="SUPFAM" id="SSF103243">
    <property type="entry name" value="KA1-like"/>
    <property type="match status" value="1"/>
</dbReference>
<evidence type="ECO:0000256" key="1">
    <source>
        <dbReference type="ARBA" id="ARBA00006234"/>
    </source>
</evidence>
<dbReference type="PANTHER" id="PTHR24346:SF82">
    <property type="entry name" value="KP78A-RELATED"/>
    <property type="match status" value="1"/>
</dbReference>
<evidence type="ECO:0000256" key="13">
    <source>
        <dbReference type="SAM" id="MobiDB-lite"/>
    </source>
</evidence>
<dbReference type="PROSITE" id="PS00107">
    <property type="entry name" value="PROTEIN_KINASE_ATP"/>
    <property type="match status" value="1"/>
</dbReference>
<evidence type="ECO:0000256" key="8">
    <source>
        <dbReference type="ARBA" id="ARBA00037391"/>
    </source>
</evidence>
<keyword evidence="3" id="KW-0723">Serine/threonine-protein kinase</keyword>
<comment type="similarity">
    <text evidence="9">Belongs to the protein kinase superfamily. CAMK Ser/Thr protein kinase family. Smok subfamily.</text>
</comment>
<accession>A0A8E0RW44</accession>
<dbReference type="PROSITE" id="PS50032">
    <property type="entry name" value="KA1"/>
    <property type="match status" value="1"/>
</dbReference>
<sequence length="1021" mass="116213">MATTLMSITPPRCGPMLNNTMTRKIPSKDNNEETFHKYDQQTHKQTQRIPTSPDNRESGRLHRKKSKCERALVGRYKLIKTIGTGNFAKVKLAEHLITGKEVAIKIIDKTDLSSSSRRKLSREVRLMKVLKHPNIVRLLEIIDTEKIMYLVMEYAKGGYYWFLLCAILATVIQKTTYPIQGELYEYLFDNGRMTEKAAREKFRQILSAVQYCHQKRIVHRDLKTENLLLDSELNIKLADFGFANEFQEGTKLNTFCGSPPYAAPELFKGKEYDGPEVDVWSLGVILFKLVSGALPFDGSSLSELRDRVLRGRYRIPFYMSTECEKLLKKMLVLNPAKRYSVEAIMKDPWVNMGYADDPLLPYVEPKPDCTDPARISTMMSMGFSLDAILSSLKNSNFDEVTATYYLLENKESRSSAEEIPKQSDDVHIITCSSGAEKLPEIQNGEQNTADTDNHTNLRPTVQKVMGSIIIENQTTAADKLDTDSDMTSKESPFPEVKTDVQNEEKIIVIQMPSDKNVTVLNNQKPDDSNEIENLNARSIAKMESPPASKRNSAIHWYPTAGIAIQNGKLSVGENRSGQYLREKNTSGKTSQIDENNDFRVDRTVRQSVASEQKNPRVSIQVRTDENNTVNTLDPLELQEKSRQPFGRHDPIRQTVHCTNRPRLEQQLNDKYFTPGLGENKTTAVAAARTNLNKLGCENSDRYEVPLKDPNKSKGFFRSLTSRFSKRSRPLPEKSDVGHEREEELPYIHAQFDDHQQGSPDVTLNTNMKSGSVRLRTKQPVRPHSQIASGSKRISREIELTRAFSPFVNDSVAPSGRVETESHENSAVGFFRSLALRFSKRKPSYSSRITDPVDVRRSAEDQSSTMKLQENVSNIPPSFPTSLVDRARTFEEGKIVEVSDSHYSELDGRLSSYLASNSETQEKPRVVRFKWNMKVTSKMSPEEIVKEIIRVLRDNDVYYEQQTKFVFLCETHNRDVHGYVAWEMEVCESPRMGVNGVRFHKVTGTTSEFKIIMNKITQQVKL</sequence>
<feature type="region of interest" description="Disordered" evidence="13">
    <location>
        <begin position="711"/>
        <end position="738"/>
    </location>
</feature>
<evidence type="ECO:0000256" key="3">
    <source>
        <dbReference type="ARBA" id="ARBA00022527"/>
    </source>
</evidence>
<feature type="domain" description="UBA" evidence="15">
    <location>
        <begin position="369"/>
        <end position="409"/>
    </location>
</feature>
<keyword evidence="7 12" id="KW-0067">ATP-binding</keyword>
<evidence type="ECO:0000256" key="5">
    <source>
        <dbReference type="ARBA" id="ARBA00022741"/>
    </source>
</evidence>
<dbReference type="Gene3D" id="3.30.310.80">
    <property type="entry name" value="Kinase associated domain 1, KA1"/>
    <property type="match status" value="1"/>
</dbReference>
<proteinExistence type="inferred from homology"/>
<dbReference type="PANTHER" id="PTHR24346">
    <property type="entry name" value="MAP/MICROTUBULE AFFINITY-REGULATING KINASE"/>
    <property type="match status" value="1"/>
</dbReference>
<dbReference type="GO" id="GO:0050321">
    <property type="term" value="F:tau-protein kinase activity"/>
    <property type="evidence" value="ECO:0007669"/>
    <property type="project" value="TreeGrafter"/>
</dbReference>
<reference evidence="17" key="1">
    <citation type="submission" date="2019-05" db="EMBL/GenBank/DDBJ databases">
        <title>Annotation for the trematode Fasciolopsis buski.</title>
        <authorList>
            <person name="Choi Y.-J."/>
        </authorList>
    </citation>
    <scope>NUCLEOTIDE SEQUENCE</scope>
    <source>
        <strain evidence="17">HT</strain>
        <tissue evidence="17">Whole worm</tissue>
    </source>
</reference>
<dbReference type="GO" id="GO:0035556">
    <property type="term" value="P:intracellular signal transduction"/>
    <property type="evidence" value="ECO:0007669"/>
    <property type="project" value="TreeGrafter"/>
</dbReference>
<name>A0A8E0RW44_9TREM</name>
<dbReference type="InterPro" id="IPR001772">
    <property type="entry name" value="KA1_dom"/>
</dbReference>
<dbReference type="CDD" id="cd14337">
    <property type="entry name" value="UBA_MARK_Par1"/>
    <property type="match status" value="1"/>
</dbReference>
<dbReference type="PROSITE" id="PS50011">
    <property type="entry name" value="PROTEIN_KINASE_DOM"/>
    <property type="match status" value="1"/>
</dbReference>
<dbReference type="InterPro" id="IPR017441">
    <property type="entry name" value="Protein_kinase_ATP_BS"/>
</dbReference>
<dbReference type="PROSITE" id="PS50030">
    <property type="entry name" value="UBA"/>
    <property type="match status" value="1"/>
</dbReference>
<keyword evidence="6 17" id="KW-0418">Kinase</keyword>
<dbReference type="FunFam" id="3.30.200.20:FF:000003">
    <property type="entry name" value="Non-specific serine/threonine protein kinase"/>
    <property type="match status" value="1"/>
</dbReference>
<comment type="catalytic activity">
    <reaction evidence="11">
        <text>L-seryl-[protein] + ATP = O-phospho-L-seryl-[protein] + ADP + H(+)</text>
        <dbReference type="Rhea" id="RHEA:17989"/>
        <dbReference type="Rhea" id="RHEA-COMP:9863"/>
        <dbReference type="Rhea" id="RHEA-COMP:11604"/>
        <dbReference type="ChEBI" id="CHEBI:15378"/>
        <dbReference type="ChEBI" id="CHEBI:29999"/>
        <dbReference type="ChEBI" id="CHEBI:30616"/>
        <dbReference type="ChEBI" id="CHEBI:83421"/>
        <dbReference type="ChEBI" id="CHEBI:456216"/>
        <dbReference type="EC" id="2.7.11.1"/>
    </reaction>
</comment>
<comment type="catalytic activity">
    <reaction evidence="10">
        <text>L-threonyl-[protein] + ATP = O-phospho-L-threonyl-[protein] + ADP + H(+)</text>
        <dbReference type="Rhea" id="RHEA:46608"/>
        <dbReference type="Rhea" id="RHEA-COMP:11060"/>
        <dbReference type="Rhea" id="RHEA-COMP:11605"/>
        <dbReference type="ChEBI" id="CHEBI:15378"/>
        <dbReference type="ChEBI" id="CHEBI:30013"/>
        <dbReference type="ChEBI" id="CHEBI:30616"/>
        <dbReference type="ChEBI" id="CHEBI:61977"/>
        <dbReference type="ChEBI" id="CHEBI:456216"/>
        <dbReference type="EC" id="2.7.11.1"/>
    </reaction>
</comment>
<evidence type="ECO:0000259" key="15">
    <source>
        <dbReference type="PROSITE" id="PS50030"/>
    </source>
</evidence>
<dbReference type="Pfam" id="PF00627">
    <property type="entry name" value="UBA"/>
    <property type="match status" value="1"/>
</dbReference>
<evidence type="ECO:0000259" key="14">
    <source>
        <dbReference type="PROSITE" id="PS50011"/>
    </source>
</evidence>
<dbReference type="FunFam" id="1.10.510.10:FF:000002">
    <property type="entry name" value="Non-specific serine/threonine protein kinase"/>
    <property type="match status" value="1"/>
</dbReference>
<evidence type="ECO:0000256" key="10">
    <source>
        <dbReference type="ARBA" id="ARBA00047899"/>
    </source>
</evidence>
<evidence type="ECO:0000256" key="7">
    <source>
        <dbReference type="ARBA" id="ARBA00022840"/>
    </source>
</evidence>
<evidence type="ECO:0000256" key="6">
    <source>
        <dbReference type="ARBA" id="ARBA00022777"/>
    </source>
</evidence>
<dbReference type="InterPro" id="IPR011009">
    <property type="entry name" value="Kinase-like_dom_sf"/>
</dbReference>
<dbReference type="Gene3D" id="3.30.200.20">
    <property type="entry name" value="Phosphorylase Kinase, domain 1"/>
    <property type="match status" value="1"/>
</dbReference>
<feature type="binding site" evidence="12">
    <location>
        <position position="105"/>
    </location>
    <ligand>
        <name>ATP</name>
        <dbReference type="ChEBI" id="CHEBI:30616"/>
    </ligand>
</feature>
<dbReference type="SUPFAM" id="SSF56112">
    <property type="entry name" value="Protein kinase-like (PK-like)"/>
    <property type="match status" value="1"/>
</dbReference>
<feature type="domain" description="Protein kinase" evidence="14">
    <location>
        <begin position="76"/>
        <end position="350"/>
    </location>
</feature>
<evidence type="ECO:0000256" key="2">
    <source>
        <dbReference type="ARBA" id="ARBA00012513"/>
    </source>
</evidence>
<dbReference type="EMBL" id="LUCM01005027">
    <property type="protein sequence ID" value="KAA0193446.1"/>
    <property type="molecule type" value="Genomic_DNA"/>
</dbReference>
<keyword evidence="18" id="KW-1185">Reference proteome</keyword>
<comment type="function">
    <text evidence="8">May play a role in sperm motility, especially in the regulation of flagellar function.</text>
</comment>
<evidence type="ECO:0000313" key="18">
    <source>
        <dbReference type="Proteomes" id="UP000728185"/>
    </source>
</evidence>
<dbReference type="InterPro" id="IPR028375">
    <property type="entry name" value="KA1/Ssp2_C"/>
</dbReference>
<dbReference type="FunFam" id="3.30.310.80:FF:000011">
    <property type="entry name" value="Non-specific serine/threonine protein kinase"/>
    <property type="match status" value="1"/>
</dbReference>
<evidence type="ECO:0000256" key="4">
    <source>
        <dbReference type="ARBA" id="ARBA00022679"/>
    </source>
</evidence>
<dbReference type="InterPro" id="IPR015940">
    <property type="entry name" value="UBA"/>
</dbReference>
<dbReference type="Gene3D" id="1.10.8.10">
    <property type="entry name" value="DNA helicase RuvA subunit, C-terminal domain"/>
    <property type="match status" value="1"/>
</dbReference>
<dbReference type="Gene3D" id="1.10.510.10">
    <property type="entry name" value="Transferase(Phosphotransferase) domain 1"/>
    <property type="match status" value="1"/>
</dbReference>
<evidence type="ECO:0000256" key="11">
    <source>
        <dbReference type="ARBA" id="ARBA00048679"/>
    </source>
</evidence>
<protein>
    <recommendedName>
        <fullName evidence="2">non-specific serine/threonine protein kinase</fullName>
        <ecNumber evidence="2">2.7.11.1</ecNumber>
    </recommendedName>
</protein>
<feature type="compositionally biased region" description="Polar residues" evidence="13">
    <location>
        <begin position="43"/>
        <end position="53"/>
    </location>
</feature>
<gene>
    <name evidence="17" type="ORF">FBUS_04474</name>
</gene>
<comment type="similarity">
    <text evidence="1">Belongs to the protein kinase superfamily. CAMK Ser/Thr protein kinase family. SNF1 subfamily.</text>
</comment>
<evidence type="ECO:0000313" key="17">
    <source>
        <dbReference type="EMBL" id="KAA0193446.1"/>
    </source>
</evidence>
<dbReference type="InterPro" id="IPR000719">
    <property type="entry name" value="Prot_kinase_dom"/>
</dbReference>
<evidence type="ECO:0000259" key="16">
    <source>
        <dbReference type="PROSITE" id="PS50032"/>
    </source>
</evidence>
<dbReference type="AlphaFoldDB" id="A0A8E0RW44"/>